<dbReference type="Gene3D" id="3.40.50.1820">
    <property type="entry name" value="alpha/beta hydrolase"/>
    <property type="match status" value="1"/>
</dbReference>
<organism evidence="2 3">
    <name type="scientific">Cupriavidus metallidurans (strain ATCC 43123 / DSM 2839 / NBRC 102507 / CH34)</name>
    <name type="common">Ralstonia metallidurans</name>
    <dbReference type="NCBI Taxonomy" id="266264"/>
    <lineage>
        <taxon>Bacteria</taxon>
        <taxon>Pseudomonadati</taxon>
        <taxon>Pseudomonadota</taxon>
        <taxon>Betaproteobacteria</taxon>
        <taxon>Burkholderiales</taxon>
        <taxon>Burkholderiaceae</taxon>
        <taxon>Cupriavidus</taxon>
    </lineage>
</organism>
<dbReference type="InterPro" id="IPR029058">
    <property type="entry name" value="AB_hydrolase_fold"/>
</dbReference>
<dbReference type="KEGG" id="rme:Rmet_5215"/>
<evidence type="ECO:0000256" key="1">
    <source>
        <dbReference type="SAM" id="Phobius"/>
    </source>
</evidence>
<gene>
    <name evidence="2" type="ordered locus">Rmet_5215</name>
</gene>
<dbReference type="HOGENOM" id="CLU_719009_0_0_4"/>
<evidence type="ECO:0008006" key="4">
    <source>
        <dbReference type="Google" id="ProtNLM"/>
    </source>
</evidence>
<feature type="transmembrane region" description="Helical" evidence="1">
    <location>
        <begin position="21"/>
        <end position="43"/>
    </location>
</feature>
<dbReference type="SUPFAM" id="SSF53474">
    <property type="entry name" value="alpha/beta-Hydrolases"/>
    <property type="match status" value="1"/>
</dbReference>
<protein>
    <recommendedName>
        <fullName evidence="4">Alpha/beta hydrolase</fullName>
    </recommendedName>
</protein>
<keyword evidence="1" id="KW-0472">Membrane</keyword>
<dbReference type="eggNOG" id="COG1075">
    <property type="taxonomic scope" value="Bacteria"/>
</dbReference>
<dbReference type="ESTHER" id="cupmc-q1lcq2">
    <property type="family name" value="Polyesterase-MGS0156-like"/>
</dbReference>
<evidence type="ECO:0000313" key="2">
    <source>
        <dbReference type="EMBL" id="ABF12074.1"/>
    </source>
</evidence>
<evidence type="ECO:0000313" key="3">
    <source>
        <dbReference type="Proteomes" id="UP000002429"/>
    </source>
</evidence>
<proteinExistence type="predicted"/>
<dbReference type="RefSeq" id="WP_011519619.1">
    <property type="nucleotide sequence ID" value="NC_007974.2"/>
</dbReference>
<keyword evidence="2" id="KW-0614">Plasmid</keyword>
<sequence>MQLDTLSTESQADGATPAFRVIRAWLASFACSTALVASLVLGACASKPIVPYSTDTPPLVLVPAPLAGVTDKRGRFREIYCAVLQTRGSALPDYRPCDEALTRVGSEPAGTGKPVDLGPSKRHLIAAVVAGIGYECFKPWLDPPGTVVTHLREFGYDATMITVDALSSSTNNARQIRDAIMDMSLAVNEPRIVLMGYSKGAPDILEAVVTYPEIRSRVAAVVSAAGAVGGSPLANDAEQYQADLLRHFPGATCSSGDGGAVESLRPQTRKAWLAQNPLPYDLPIYSIVTFPQPERISSILRSSYNKLSRIDARNDSQMIFYDQIVPGSTLLGYVNADHWALAVPIARTHDTVGSLFVTQNAYPREALAEALLRFVEEDMAVPASHVPSSVRRRPAD</sequence>
<keyword evidence="3" id="KW-1185">Reference proteome</keyword>
<dbReference type="AlphaFoldDB" id="Q1LCQ2"/>
<keyword evidence="1" id="KW-1133">Transmembrane helix</keyword>
<dbReference type="EMBL" id="CP000353">
    <property type="protein sequence ID" value="ABF12074.1"/>
    <property type="molecule type" value="Genomic_DNA"/>
</dbReference>
<keyword evidence="1" id="KW-0812">Transmembrane</keyword>
<geneLocation type="plasmid" evidence="2 3">
    <name>megaplasmid</name>
</geneLocation>
<reference evidence="3" key="1">
    <citation type="journal article" date="2010" name="PLoS ONE">
        <title>The complete genome sequence of Cupriavidus metallidurans strain CH34, a master survivalist in harsh and anthropogenic environments.</title>
        <authorList>
            <person name="Janssen P.J."/>
            <person name="Van Houdt R."/>
            <person name="Moors H."/>
            <person name="Monsieurs P."/>
            <person name="Morin N."/>
            <person name="Michaux A."/>
            <person name="Benotmane M.A."/>
            <person name="Leys N."/>
            <person name="Vallaeys T."/>
            <person name="Lapidus A."/>
            <person name="Monchy S."/>
            <person name="Medigue C."/>
            <person name="Taghavi S."/>
            <person name="McCorkle S."/>
            <person name="Dunn J."/>
            <person name="van der Lelie D."/>
            <person name="Mergeay M."/>
        </authorList>
    </citation>
    <scope>NUCLEOTIDE SEQUENCE [LARGE SCALE GENOMIC DNA]</scope>
    <source>
        <strain evidence="3">ATCC 43123 / DSM 2839 / NBRC 102507 / CH34</strain>
    </source>
</reference>
<dbReference type="Proteomes" id="UP000002429">
    <property type="component" value="Plasmid megaplasmid"/>
</dbReference>
<accession>Q1LCQ2</accession>
<name>Q1LCQ2_CUPMC</name>